<sequence>MDFAMMNLKDAVTKAEVQIDRFSRQLMEVEELVLSNINQGGSGKGNRSPVMKVAGDGNVDAEAGSFRVQGMLQLLNDLKASSSVIDEELQELEFVRMDTSRSVEKEMASLEKRFSTFKKKYGPF</sequence>
<dbReference type="EMBL" id="JBFDAA010000016">
    <property type="protein sequence ID" value="KAL1117058.1"/>
    <property type="molecule type" value="Genomic_DNA"/>
</dbReference>
<dbReference type="AlphaFoldDB" id="A0ABD0YFF5"/>
<reference evidence="2 3" key="1">
    <citation type="submission" date="2024-07" db="EMBL/GenBank/DDBJ databases">
        <title>Chromosome-level genome assembly of the water stick insect Ranatra chinensis (Heteroptera: Nepidae).</title>
        <authorList>
            <person name="Liu X."/>
        </authorList>
    </citation>
    <scope>NUCLEOTIDE SEQUENCE [LARGE SCALE GENOMIC DNA]</scope>
    <source>
        <strain evidence="2">Cailab_2021Rc</strain>
        <tissue evidence="2">Muscle</tissue>
    </source>
</reference>
<proteinExistence type="predicted"/>
<gene>
    <name evidence="2" type="ORF">AAG570_004386</name>
</gene>
<protein>
    <submittedName>
        <fullName evidence="2">Uncharacterized protein</fullName>
    </submittedName>
</protein>
<name>A0ABD0YFF5_9HEMI</name>
<evidence type="ECO:0000313" key="3">
    <source>
        <dbReference type="Proteomes" id="UP001558652"/>
    </source>
</evidence>
<organism evidence="2 3">
    <name type="scientific">Ranatra chinensis</name>
    <dbReference type="NCBI Taxonomy" id="642074"/>
    <lineage>
        <taxon>Eukaryota</taxon>
        <taxon>Metazoa</taxon>
        <taxon>Ecdysozoa</taxon>
        <taxon>Arthropoda</taxon>
        <taxon>Hexapoda</taxon>
        <taxon>Insecta</taxon>
        <taxon>Pterygota</taxon>
        <taxon>Neoptera</taxon>
        <taxon>Paraneoptera</taxon>
        <taxon>Hemiptera</taxon>
        <taxon>Heteroptera</taxon>
        <taxon>Panheteroptera</taxon>
        <taxon>Nepomorpha</taxon>
        <taxon>Nepidae</taxon>
        <taxon>Ranatrinae</taxon>
        <taxon>Ranatra</taxon>
    </lineage>
</organism>
<comment type="caution">
    <text evidence="2">The sequence shown here is derived from an EMBL/GenBank/DDBJ whole genome shotgun (WGS) entry which is preliminary data.</text>
</comment>
<feature type="coiled-coil region" evidence="1">
    <location>
        <begin position="5"/>
        <end position="32"/>
    </location>
</feature>
<keyword evidence="1" id="KW-0175">Coiled coil</keyword>
<keyword evidence="3" id="KW-1185">Reference proteome</keyword>
<evidence type="ECO:0000256" key="1">
    <source>
        <dbReference type="SAM" id="Coils"/>
    </source>
</evidence>
<evidence type="ECO:0000313" key="2">
    <source>
        <dbReference type="EMBL" id="KAL1117058.1"/>
    </source>
</evidence>
<accession>A0ABD0YFF5</accession>
<dbReference type="Proteomes" id="UP001558652">
    <property type="component" value="Unassembled WGS sequence"/>
</dbReference>